<evidence type="ECO:0000313" key="2">
    <source>
        <dbReference type="Proteomes" id="UP001144323"/>
    </source>
</evidence>
<gene>
    <name evidence="1" type="ORF">LMG27198_39450</name>
</gene>
<dbReference type="Pfam" id="PF13692">
    <property type="entry name" value="Glyco_trans_1_4"/>
    <property type="match status" value="1"/>
</dbReference>
<accession>A0A9W6GXV2</accession>
<dbReference type="Gene3D" id="3.40.50.2000">
    <property type="entry name" value="Glycogen Phosphorylase B"/>
    <property type="match status" value="2"/>
</dbReference>
<protein>
    <recommendedName>
        <fullName evidence="3">Glycosyl transferase family 1 domain-containing protein</fullName>
    </recommendedName>
</protein>
<dbReference type="AlphaFoldDB" id="A0A9W6GXV2"/>
<organism evidence="1 2">
    <name type="scientific">Methylocystis echinoides</name>
    <dbReference type="NCBI Taxonomy" id="29468"/>
    <lineage>
        <taxon>Bacteria</taxon>
        <taxon>Pseudomonadati</taxon>
        <taxon>Pseudomonadota</taxon>
        <taxon>Alphaproteobacteria</taxon>
        <taxon>Hyphomicrobiales</taxon>
        <taxon>Methylocystaceae</taxon>
        <taxon>Methylocystis</taxon>
    </lineage>
</organism>
<dbReference type="Proteomes" id="UP001144323">
    <property type="component" value="Unassembled WGS sequence"/>
</dbReference>
<reference evidence="1" key="1">
    <citation type="journal article" date="2023" name="Int. J. Syst. Evol. Microbiol.">
        <title>Methylocystis iwaonis sp. nov., a type II methane-oxidizing bacterium from surface soil of a rice paddy field in Japan, and emended description of the genus Methylocystis (ex Whittenbury et al. 1970) Bowman et al. 1993.</title>
        <authorList>
            <person name="Kaise H."/>
            <person name="Sawadogo J.B."/>
            <person name="Alam M.S."/>
            <person name="Ueno C."/>
            <person name="Dianou D."/>
            <person name="Shinjo R."/>
            <person name="Asakawa S."/>
        </authorList>
    </citation>
    <scope>NUCLEOTIDE SEQUENCE</scope>
    <source>
        <strain evidence="1">LMG27198</strain>
    </source>
</reference>
<proteinExistence type="predicted"/>
<keyword evidence="2" id="KW-1185">Reference proteome</keyword>
<evidence type="ECO:0000313" key="1">
    <source>
        <dbReference type="EMBL" id="GLI94953.1"/>
    </source>
</evidence>
<name>A0A9W6GXV2_9HYPH</name>
<dbReference type="EMBL" id="BSEC01000001">
    <property type="protein sequence ID" value="GLI94953.1"/>
    <property type="molecule type" value="Genomic_DNA"/>
</dbReference>
<dbReference type="PANTHER" id="PTHR12526">
    <property type="entry name" value="GLYCOSYLTRANSFERASE"/>
    <property type="match status" value="1"/>
</dbReference>
<dbReference type="SUPFAM" id="SSF53756">
    <property type="entry name" value="UDP-Glycosyltransferase/glycogen phosphorylase"/>
    <property type="match status" value="1"/>
</dbReference>
<comment type="caution">
    <text evidence="1">The sequence shown here is derived from an EMBL/GenBank/DDBJ whole genome shotgun (WGS) entry which is preliminary data.</text>
</comment>
<sequence>MVRASDVLLAPSRWQEAFSLALAEAAAGGIPAVATRVGAIPEVVLDGETGLLAPLGDRNAFINAAIRLMSDPSFSKCLGHNGQRRAEVVFSLDRMISQTLEEYRRLLAGGAKAKILEHVAQRVT</sequence>
<evidence type="ECO:0008006" key="3">
    <source>
        <dbReference type="Google" id="ProtNLM"/>
    </source>
</evidence>